<accession>A0A834XBJ7</accession>
<dbReference type="EMBL" id="JAAIUW010000002">
    <property type="protein sequence ID" value="KAF7840553.1"/>
    <property type="molecule type" value="Genomic_DNA"/>
</dbReference>
<evidence type="ECO:0000256" key="1">
    <source>
        <dbReference type="SAM" id="Phobius"/>
    </source>
</evidence>
<gene>
    <name evidence="2" type="ORF">G2W53_002851</name>
</gene>
<dbReference type="Proteomes" id="UP000634136">
    <property type="component" value="Unassembled WGS sequence"/>
</dbReference>
<reference evidence="2" key="1">
    <citation type="submission" date="2020-09" db="EMBL/GenBank/DDBJ databases">
        <title>Genome-Enabled Discovery of Anthraquinone Biosynthesis in Senna tora.</title>
        <authorList>
            <person name="Kang S.-H."/>
            <person name="Pandey R.P."/>
            <person name="Lee C.-M."/>
            <person name="Sim J.-S."/>
            <person name="Jeong J.-T."/>
            <person name="Choi B.-S."/>
            <person name="Jung M."/>
            <person name="Ginzburg D."/>
            <person name="Zhao K."/>
            <person name="Won S.Y."/>
            <person name="Oh T.-J."/>
            <person name="Yu Y."/>
            <person name="Kim N.-H."/>
            <person name="Lee O.R."/>
            <person name="Lee T.-H."/>
            <person name="Bashyal P."/>
            <person name="Kim T.-S."/>
            <person name="Lee W.-H."/>
            <person name="Kawkins C."/>
            <person name="Kim C.-K."/>
            <person name="Kim J.S."/>
            <person name="Ahn B.O."/>
            <person name="Rhee S.Y."/>
            <person name="Sohng J.K."/>
        </authorList>
    </citation>
    <scope>NUCLEOTIDE SEQUENCE</scope>
    <source>
        <tissue evidence="2">Leaf</tissue>
    </source>
</reference>
<dbReference type="PANTHER" id="PTHR33698">
    <property type="entry name" value="NUCLEAR TRANSPORT FACTOR 2 (NTF2)-LIKE PROTEIN"/>
    <property type="match status" value="1"/>
</dbReference>
<keyword evidence="1 2" id="KW-0812">Transmembrane</keyword>
<feature type="transmembrane region" description="Helical" evidence="1">
    <location>
        <begin position="220"/>
        <end position="243"/>
    </location>
</feature>
<evidence type="ECO:0000313" key="3">
    <source>
        <dbReference type="Proteomes" id="UP000634136"/>
    </source>
</evidence>
<organism evidence="2 3">
    <name type="scientific">Senna tora</name>
    <dbReference type="NCBI Taxonomy" id="362788"/>
    <lineage>
        <taxon>Eukaryota</taxon>
        <taxon>Viridiplantae</taxon>
        <taxon>Streptophyta</taxon>
        <taxon>Embryophyta</taxon>
        <taxon>Tracheophyta</taxon>
        <taxon>Spermatophyta</taxon>
        <taxon>Magnoliopsida</taxon>
        <taxon>eudicotyledons</taxon>
        <taxon>Gunneridae</taxon>
        <taxon>Pentapetalae</taxon>
        <taxon>rosids</taxon>
        <taxon>fabids</taxon>
        <taxon>Fabales</taxon>
        <taxon>Fabaceae</taxon>
        <taxon>Caesalpinioideae</taxon>
        <taxon>Cassia clade</taxon>
        <taxon>Senna</taxon>
    </lineage>
</organism>
<keyword evidence="3" id="KW-1185">Reference proteome</keyword>
<proteinExistence type="predicted"/>
<comment type="caution">
    <text evidence="2">The sequence shown here is derived from an EMBL/GenBank/DDBJ whole genome shotgun (WGS) entry which is preliminary data.</text>
</comment>
<keyword evidence="1" id="KW-1133">Transmembrane helix</keyword>
<dbReference type="AlphaFoldDB" id="A0A834XBJ7"/>
<dbReference type="PANTHER" id="PTHR33698:SF6">
    <property type="entry name" value="TRANSMEMBRANE PROTEIN"/>
    <property type="match status" value="1"/>
</dbReference>
<name>A0A834XBJ7_9FABA</name>
<evidence type="ECO:0000313" key="2">
    <source>
        <dbReference type="EMBL" id="KAF7840553.1"/>
    </source>
</evidence>
<protein>
    <submittedName>
        <fullName evidence="2">Putative transmembrane protein</fullName>
    </submittedName>
</protein>
<dbReference type="OrthoDB" id="753811at2759"/>
<sequence length="249" mass="28633">MALSPLTLQVKFYRVATFSRLLSLKCTHSFHRRDLYSQGQTGISLIAFDAKNSESKEGDHKHPLDDDAILFKLYSTIFNKIRHIKSEILAHEAPFVCNLLSFLKDLQGQKQVCGFFSYLIRVFGNSIEIVVKQTLNDGLNIGIQWKFESEKIHVPFGNGLSFYISHSYKGKAMIRNTETFFEPLLQFLPFRVKIMGSLEGLRERIGSFMVWQCDNKAKSIVIALIAIAAFLFFFRLTSFKIVFKLYHTP</sequence>
<keyword evidence="1" id="KW-0472">Membrane</keyword>